<feature type="transmembrane region" description="Helical" evidence="1">
    <location>
        <begin position="6"/>
        <end position="23"/>
    </location>
</feature>
<gene>
    <name evidence="2" type="ORF">ERJ77_17805</name>
</gene>
<sequence>MDELQEAISMVAGLSGFLGAIWINRIRLQDKSKHDRELEKVRAEISAQSATHNKVLERLSVVHKSKFEKEFGAIQELWELYDKVYVASTCIMLVDVGIEVERATQVNGLAENLQRHAQLSNQLSEKIRFYAPFVCESIYQGFGDSIEYFASVSSKAKEALYLDSVANYESILVSLEEKYELMLVQRKEIMKLIRERISSLHVVE</sequence>
<keyword evidence="1" id="KW-1133">Transmembrane helix</keyword>
<name>A0AAW4BIT1_VIBAN</name>
<comment type="caution">
    <text evidence="2">The sequence shown here is derived from an EMBL/GenBank/DDBJ whole genome shotgun (WGS) entry which is preliminary data.</text>
</comment>
<organism evidence="2 3">
    <name type="scientific">Vibrio anguillarum</name>
    <name type="common">Listonella anguillarum</name>
    <dbReference type="NCBI Taxonomy" id="55601"/>
    <lineage>
        <taxon>Bacteria</taxon>
        <taxon>Pseudomonadati</taxon>
        <taxon>Pseudomonadota</taxon>
        <taxon>Gammaproteobacteria</taxon>
        <taxon>Vibrionales</taxon>
        <taxon>Vibrionaceae</taxon>
        <taxon>Vibrio</taxon>
    </lineage>
</organism>
<keyword evidence="1" id="KW-0472">Membrane</keyword>
<keyword evidence="1" id="KW-0812">Transmembrane</keyword>
<accession>A0AAW4BIT1</accession>
<dbReference type="EMBL" id="SCLC01000071">
    <property type="protein sequence ID" value="MBF4436337.1"/>
    <property type="molecule type" value="Genomic_DNA"/>
</dbReference>
<dbReference type="AlphaFoldDB" id="A0AAW4BIT1"/>
<protein>
    <submittedName>
        <fullName evidence="2">Uncharacterized protein</fullName>
    </submittedName>
</protein>
<dbReference type="Proteomes" id="UP000786185">
    <property type="component" value="Unassembled WGS sequence"/>
</dbReference>
<reference evidence="2" key="1">
    <citation type="journal article" date="2021" name="PeerJ">
        <title>Analysis of 44 Vibrio anguillarum genomes reveals high genetic diversity.</title>
        <authorList>
            <person name="Hansen M.J."/>
            <person name="Dalsgaard I."/>
        </authorList>
    </citation>
    <scope>NUCLEOTIDE SEQUENCE</scope>
    <source>
        <strain evidence="2">850617-1/1</strain>
    </source>
</reference>
<evidence type="ECO:0000256" key="1">
    <source>
        <dbReference type="SAM" id="Phobius"/>
    </source>
</evidence>
<evidence type="ECO:0000313" key="2">
    <source>
        <dbReference type="EMBL" id="MBF4436337.1"/>
    </source>
</evidence>
<proteinExistence type="predicted"/>
<evidence type="ECO:0000313" key="3">
    <source>
        <dbReference type="Proteomes" id="UP000786185"/>
    </source>
</evidence>